<feature type="domain" description="GH18" evidence="1">
    <location>
        <begin position="62"/>
        <end position="323"/>
    </location>
</feature>
<dbReference type="OrthoDB" id="99456at2"/>
<protein>
    <recommendedName>
        <fullName evidence="1">GH18 domain-containing protein</fullName>
    </recommendedName>
</protein>
<dbReference type="GO" id="GO:0005975">
    <property type="term" value="P:carbohydrate metabolic process"/>
    <property type="evidence" value="ECO:0007669"/>
    <property type="project" value="InterPro"/>
</dbReference>
<sequence length="323" mass="33681">MKRRLFLSGSAAATLGLVGCGGGGGGGPAGATDVVTGGVLTSTTGLGGAAASPAGPSSLPAKVLGCYYTAFATGGYRISDIPADFNVIYLFHAKPNGNPVGGSWNNVGDGSFKFEHYDEVPASDVQACRARGQMVILTVGGASAGYNFNTREKSQNFVASFQDMYNRLGGVDGCDFNNFEANIGSSPAEMVWISQQLKALYGAGFAITAPPQPNSAEDRAMIKAMGDAGVLDWAGPQYYDWSGFNAPGFISNRTNDWVGDLGSDKVILGLSANYGNGPSLSDCIREWDAVRIAHPNIRGMFCWSAQHNLNGGNVWGSTMKGLL</sequence>
<comment type="caution">
    <text evidence="2">The sequence shown here is derived from an EMBL/GenBank/DDBJ whole genome shotgun (WGS) entry which is preliminary data.</text>
</comment>
<dbReference type="InterPro" id="IPR017853">
    <property type="entry name" value="GH"/>
</dbReference>
<dbReference type="Proteomes" id="UP000298180">
    <property type="component" value="Unassembled WGS sequence"/>
</dbReference>
<gene>
    <name evidence="2" type="ORF">EZ313_20310</name>
</gene>
<name>A0A4Z0BQV9_9BURK</name>
<dbReference type="PANTHER" id="PTHR45708:SF60">
    <property type="entry name" value="III CHITINASE, PUTATIVE (AFU_ORTHOLOGUE AFUA_5G03850)-RELATED"/>
    <property type="match status" value="1"/>
</dbReference>
<organism evidence="2 3">
    <name type="scientific">Ramlibacter henchirensis</name>
    <dbReference type="NCBI Taxonomy" id="204072"/>
    <lineage>
        <taxon>Bacteria</taxon>
        <taxon>Pseudomonadati</taxon>
        <taxon>Pseudomonadota</taxon>
        <taxon>Betaproteobacteria</taxon>
        <taxon>Burkholderiales</taxon>
        <taxon>Comamonadaceae</taxon>
        <taxon>Ramlibacter</taxon>
    </lineage>
</organism>
<evidence type="ECO:0000313" key="3">
    <source>
        <dbReference type="Proteomes" id="UP000298180"/>
    </source>
</evidence>
<dbReference type="InterPro" id="IPR050542">
    <property type="entry name" value="Glycosyl_Hydrlase18_Chitinase"/>
</dbReference>
<proteinExistence type="predicted"/>
<dbReference type="SUPFAM" id="SSF51445">
    <property type="entry name" value="(Trans)glycosidases"/>
    <property type="match status" value="1"/>
</dbReference>
<dbReference type="AlphaFoldDB" id="A0A4Z0BQV9"/>
<evidence type="ECO:0000313" key="2">
    <source>
        <dbReference type="EMBL" id="TFZ00790.1"/>
    </source>
</evidence>
<dbReference type="GO" id="GO:0004568">
    <property type="term" value="F:chitinase activity"/>
    <property type="evidence" value="ECO:0007669"/>
    <property type="project" value="TreeGrafter"/>
</dbReference>
<reference evidence="2 3" key="1">
    <citation type="submission" date="2019-03" db="EMBL/GenBank/DDBJ databases">
        <title>Ramlibacter henchirensis DSM 14656, whole genome shotgun sequence.</title>
        <authorList>
            <person name="Zhang X."/>
            <person name="Feng G."/>
            <person name="Zhu H."/>
        </authorList>
    </citation>
    <scope>NUCLEOTIDE SEQUENCE [LARGE SCALE GENOMIC DNA]</scope>
    <source>
        <strain evidence="2 3">DSM 14656</strain>
    </source>
</reference>
<dbReference type="RefSeq" id="WP_135265128.1">
    <property type="nucleotide sequence ID" value="NZ_SMLM01000003.1"/>
</dbReference>
<dbReference type="Gene3D" id="3.20.20.80">
    <property type="entry name" value="Glycosidases"/>
    <property type="match status" value="1"/>
</dbReference>
<dbReference type="EMBL" id="SMLM01000003">
    <property type="protein sequence ID" value="TFZ00790.1"/>
    <property type="molecule type" value="Genomic_DNA"/>
</dbReference>
<dbReference type="PANTHER" id="PTHR45708">
    <property type="entry name" value="ENDOCHITINASE"/>
    <property type="match status" value="1"/>
</dbReference>
<dbReference type="PROSITE" id="PS51910">
    <property type="entry name" value="GH18_2"/>
    <property type="match status" value="1"/>
</dbReference>
<evidence type="ECO:0000259" key="1">
    <source>
        <dbReference type="PROSITE" id="PS51910"/>
    </source>
</evidence>
<dbReference type="InterPro" id="IPR001223">
    <property type="entry name" value="Glyco_hydro18_cat"/>
</dbReference>
<accession>A0A4Z0BQV9</accession>
<dbReference type="GO" id="GO:0005576">
    <property type="term" value="C:extracellular region"/>
    <property type="evidence" value="ECO:0007669"/>
    <property type="project" value="TreeGrafter"/>
</dbReference>
<dbReference type="PROSITE" id="PS51257">
    <property type="entry name" value="PROKAR_LIPOPROTEIN"/>
    <property type="match status" value="1"/>
</dbReference>
<keyword evidence="3" id="KW-1185">Reference proteome</keyword>